<evidence type="ECO:0000313" key="1">
    <source>
        <dbReference type="EMBL" id="KAH1030970.1"/>
    </source>
</evidence>
<gene>
    <name evidence="1" type="ORF">J1N35_043144</name>
</gene>
<reference evidence="1 2" key="1">
    <citation type="journal article" date="2021" name="Plant Biotechnol. J.">
        <title>Multi-omics assisted identification of the key and species-specific regulatory components of drought-tolerant mechanisms in Gossypium stocksii.</title>
        <authorList>
            <person name="Yu D."/>
            <person name="Ke L."/>
            <person name="Zhang D."/>
            <person name="Wu Y."/>
            <person name="Sun Y."/>
            <person name="Mei J."/>
            <person name="Sun J."/>
            <person name="Sun Y."/>
        </authorList>
    </citation>
    <scope>NUCLEOTIDE SEQUENCE [LARGE SCALE GENOMIC DNA]</scope>
    <source>
        <strain evidence="2">cv. E1</strain>
        <tissue evidence="1">Leaf</tissue>
    </source>
</reference>
<dbReference type="PANTHER" id="PTHR46250:SF17">
    <property type="entry name" value="MYB_SANT-LIKE DOMAIN-CONTAINING PROTEIN"/>
    <property type="match status" value="1"/>
</dbReference>
<sequence>CYYLVDVGYTNCEGFLTPFRGKRYQLNEWRQVELEERLASNVIDDDEPNIIIMLGFSQSSVSSQNSRGTKTKWVPQEDATLVTCMVNLYNVETYYADTDSRTLKRDWTIVYDMLSGKDNSGFGWDEDRQMVVAEDVV</sequence>
<feature type="non-terminal residue" evidence="1">
    <location>
        <position position="1"/>
    </location>
</feature>
<evidence type="ECO:0008006" key="3">
    <source>
        <dbReference type="Google" id="ProtNLM"/>
    </source>
</evidence>
<dbReference type="EMBL" id="JAIQCV010000013">
    <property type="protein sequence ID" value="KAH1030970.1"/>
    <property type="molecule type" value="Genomic_DNA"/>
</dbReference>
<accession>A0A9D3U6S2</accession>
<name>A0A9D3U6S2_9ROSI</name>
<comment type="caution">
    <text evidence="1">The sequence shown here is derived from an EMBL/GenBank/DDBJ whole genome shotgun (WGS) entry which is preliminary data.</text>
</comment>
<keyword evidence="2" id="KW-1185">Reference proteome</keyword>
<dbReference type="AlphaFoldDB" id="A0A9D3U6S2"/>
<evidence type="ECO:0000313" key="2">
    <source>
        <dbReference type="Proteomes" id="UP000828251"/>
    </source>
</evidence>
<protein>
    <recommendedName>
        <fullName evidence="3">Myb/SANT-like domain-containing protein</fullName>
    </recommendedName>
</protein>
<dbReference type="OrthoDB" id="618098at2759"/>
<organism evidence="1 2">
    <name type="scientific">Gossypium stocksii</name>
    <dbReference type="NCBI Taxonomy" id="47602"/>
    <lineage>
        <taxon>Eukaryota</taxon>
        <taxon>Viridiplantae</taxon>
        <taxon>Streptophyta</taxon>
        <taxon>Embryophyta</taxon>
        <taxon>Tracheophyta</taxon>
        <taxon>Spermatophyta</taxon>
        <taxon>Magnoliopsida</taxon>
        <taxon>eudicotyledons</taxon>
        <taxon>Gunneridae</taxon>
        <taxon>Pentapetalae</taxon>
        <taxon>rosids</taxon>
        <taxon>malvids</taxon>
        <taxon>Malvales</taxon>
        <taxon>Malvaceae</taxon>
        <taxon>Malvoideae</taxon>
        <taxon>Gossypium</taxon>
    </lineage>
</organism>
<dbReference type="Proteomes" id="UP000828251">
    <property type="component" value="Unassembled WGS sequence"/>
</dbReference>
<dbReference type="PANTHER" id="PTHR46250">
    <property type="entry name" value="MYB/SANT-LIKE DNA-BINDING DOMAIN PROTEIN-RELATED"/>
    <property type="match status" value="1"/>
</dbReference>
<proteinExistence type="predicted"/>